<evidence type="ECO:0000256" key="2">
    <source>
        <dbReference type="PROSITE-ProRule" id="PRU00317"/>
    </source>
</evidence>
<feature type="compositionally biased region" description="Basic residues" evidence="3">
    <location>
        <begin position="698"/>
        <end position="710"/>
    </location>
</feature>
<reference evidence="4 5" key="1">
    <citation type="submission" date="2024-04" db="EMBL/GenBank/DDBJ databases">
        <authorList>
            <consortium name="Genoscope - CEA"/>
            <person name="William W."/>
        </authorList>
    </citation>
    <scope>NUCLEOTIDE SEQUENCE [LARGE SCALE GENOMIC DNA]</scope>
</reference>
<proteinExistence type="predicted"/>
<dbReference type="AlphaFoldDB" id="A0AAV2HFX3"/>
<gene>
    <name evidence="4" type="ORF">GSLYS_00006767001</name>
</gene>
<dbReference type="InterPro" id="IPR040000">
    <property type="entry name" value="NOP9"/>
</dbReference>
<dbReference type="GO" id="GO:0000472">
    <property type="term" value="P:endonucleolytic cleavage to generate mature 5'-end of SSU-rRNA from (SSU-rRNA, 5.8S rRNA, LSU-rRNA)"/>
    <property type="evidence" value="ECO:0007669"/>
    <property type="project" value="TreeGrafter"/>
</dbReference>
<dbReference type="GO" id="GO:0005730">
    <property type="term" value="C:nucleolus"/>
    <property type="evidence" value="ECO:0007669"/>
    <property type="project" value="TreeGrafter"/>
</dbReference>
<evidence type="ECO:0008006" key="6">
    <source>
        <dbReference type="Google" id="ProtNLM"/>
    </source>
</evidence>
<comment type="caution">
    <text evidence="4">The sequence shown here is derived from an EMBL/GenBank/DDBJ whole genome shotgun (WGS) entry which is preliminary data.</text>
</comment>
<dbReference type="PROSITE" id="PS50302">
    <property type="entry name" value="PUM"/>
    <property type="match status" value="1"/>
</dbReference>
<keyword evidence="1" id="KW-0677">Repeat</keyword>
<dbReference type="PANTHER" id="PTHR13102">
    <property type="entry name" value="NUCLEOLAR PROTEIN 9"/>
    <property type="match status" value="1"/>
</dbReference>
<sequence length="762" mass="87309">MPRGRGFNSFKRGHSNRGRGNYASGRNDRHGGDDSYDLENDNTTVKMKLGFLPENVLSYYRNVSTSLESDFDDTVSKDQFLSNVYTTLKDEGIQVSQNQTVSRILEVLFSHSKPHHMQDLFCMFSKELAIVTFDRFASHVFQSLVQYLPAIYETRDKNMDRQNNPPSLKGAIEQVCKFMESHMRDIMTHTYASHVLRSFLEALGGAQVKEEVVRSQVSRTHRKVEATPKKTSTDTSLSQDFHDFFILLKEKIVKLCNFEDHLSDANYCPVLQTVLLILHKTSTSEYEQLSDLILQKSCTVVTNAEIGPDDITKRIPDIVQNEVGSYLIELLISLANESQMRAMYDLLLRGKLIYFAVHPYANYVLQKFLTCVSDTEMFEDLSKDIIQYMEDILAVNHTGIITKLAEACKRTGHGQHDFVKALMKAFHCLEPESHQIKLVPLLASLQTYDIFFPTEKDLNESSSCLLRTINIHGSLLLQQLLQFTHTKKVVSSLLDLCPTELAGLCCDKCGSHIIDVYFQSKTVSDKYKSALLKHLQGVYVNIACNRNGSRCLENIWKLCSLNQRIMIAEELSKSQERLEGDQWGHFAYNNFALHKFNQRRKDWLDIQGASSKKQQLLQNILQGTGNKKKRKIKPESHVENVSFETAEVNKTEKLQKCGNKVKHHKKVCDADLTLEEKTSPKSEPSLGSLSENDELRQNKRKRKKEKKRAVRNTENISDPLDVEEGSNIKNKKKRRKDNDIHLESSGEKNRKVKKEKRVKLKK</sequence>
<feature type="compositionally biased region" description="Polar residues" evidence="3">
    <location>
        <begin position="681"/>
        <end position="690"/>
    </location>
</feature>
<dbReference type="Proteomes" id="UP001497497">
    <property type="component" value="Unassembled WGS sequence"/>
</dbReference>
<evidence type="ECO:0000256" key="1">
    <source>
        <dbReference type="ARBA" id="ARBA00022737"/>
    </source>
</evidence>
<dbReference type="SUPFAM" id="SSF48371">
    <property type="entry name" value="ARM repeat"/>
    <property type="match status" value="1"/>
</dbReference>
<dbReference type="Gene3D" id="1.25.10.10">
    <property type="entry name" value="Leucine-rich Repeat Variant"/>
    <property type="match status" value="2"/>
</dbReference>
<evidence type="ECO:0000313" key="4">
    <source>
        <dbReference type="EMBL" id="CAL1532749.1"/>
    </source>
</evidence>
<keyword evidence="5" id="KW-1185">Reference proteome</keyword>
<dbReference type="GO" id="GO:0000447">
    <property type="term" value="P:endonucleolytic cleavage in ITS1 to separate SSU-rRNA from 5.8S rRNA and LSU-rRNA from tricistronic rRNA transcript (SSU-rRNA, 5.8S rRNA, LSU-rRNA)"/>
    <property type="evidence" value="ECO:0007669"/>
    <property type="project" value="TreeGrafter"/>
</dbReference>
<feature type="compositionally biased region" description="Basic and acidic residues" evidence="3">
    <location>
        <begin position="736"/>
        <end position="749"/>
    </location>
</feature>
<protein>
    <recommendedName>
        <fullName evidence="6">Nucleolar protein 9</fullName>
    </recommendedName>
</protein>
<name>A0AAV2HFX3_LYMST</name>
<dbReference type="InterPro" id="IPR011989">
    <property type="entry name" value="ARM-like"/>
</dbReference>
<dbReference type="InterPro" id="IPR016024">
    <property type="entry name" value="ARM-type_fold"/>
</dbReference>
<evidence type="ECO:0000256" key="3">
    <source>
        <dbReference type="SAM" id="MobiDB-lite"/>
    </source>
</evidence>
<accession>A0AAV2HFX3</accession>
<dbReference type="GO" id="GO:0003723">
    <property type="term" value="F:RNA binding"/>
    <property type="evidence" value="ECO:0007669"/>
    <property type="project" value="InterPro"/>
</dbReference>
<evidence type="ECO:0000313" key="5">
    <source>
        <dbReference type="Proteomes" id="UP001497497"/>
    </source>
</evidence>
<dbReference type="InterPro" id="IPR001313">
    <property type="entry name" value="Pumilio_RNA-bd_rpt"/>
</dbReference>
<dbReference type="SMART" id="SM00025">
    <property type="entry name" value="Pumilio"/>
    <property type="match status" value="7"/>
</dbReference>
<dbReference type="GO" id="GO:0000480">
    <property type="term" value="P:endonucleolytic cleavage in 5'-ETS of tricistronic rRNA transcript (SSU-rRNA, 5.8S rRNA, LSU-rRNA)"/>
    <property type="evidence" value="ECO:0007669"/>
    <property type="project" value="TreeGrafter"/>
</dbReference>
<feature type="compositionally biased region" description="Basic residues" evidence="3">
    <location>
        <begin position="750"/>
        <end position="762"/>
    </location>
</feature>
<dbReference type="GO" id="GO:0030688">
    <property type="term" value="C:preribosome, small subunit precursor"/>
    <property type="evidence" value="ECO:0007669"/>
    <property type="project" value="TreeGrafter"/>
</dbReference>
<feature type="region of interest" description="Disordered" evidence="3">
    <location>
        <begin position="676"/>
        <end position="762"/>
    </location>
</feature>
<feature type="region of interest" description="Disordered" evidence="3">
    <location>
        <begin position="1"/>
        <end position="39"/>
    </location>
</feature>
<dbReference type="EMBL" id="CAXITT010000124">
    <property type="protein sequence ID" value="CAL1532749.1"/>
    <property type="molecule type" value="Genomic_DNA"/>
</dbReference>
<dbReference type="Pfam" id="PF22493">
    <property type="entry name" value="PUF_NOP9"/>
    <property type="match status" value="1"/>
</dbReference>
<dbReference type="GO" id="GO:0030686">
    <property type="term" value="C:90S preribosome"/>
    <property type="evidence" value="ECO:0007669"/>
    <property type="project" value="TreeGrafter"/>
</dbReference>
<organism evidence="4 5">
    <name type="scientific">Lymnaea stagnalis</name>
    <name type="common">Great pond snail</name>
    <name type="synonym">Helix stagnalis</name>
    <dbReference type="NCBI Taxonomy" id="6523"/>
    <lineage>
        <taxon>Eukaryota</taxon>
        <taxon>Metazoa</taxon>
        <taxon>Spiralia</taxon>
        <taxon>Lophotrochozoa</taxon>
        <taxon>Mollusca</taxon>
        <taxon>Gastropoda</taxon>
        <taxon>Heterobranchia</taxon>
        <taxon>Euthyneura</taxon>
        <taxon>Panpulmonata</taxon>
        <taxon>Hygrophila</taxon>
        <taxon>Lymnaeoidea</taxon>
        <taxon>Lymnaeidae</taxon>
        <taxon>Lymnaea</taxon>
    </lineage>
</organism>
<dbReference type="GO" id="GO:0000056">
    <property type="term" value="P:ribosomal small subunit export from nucleus"/>
    <property type="evidence" value="ECO:0007669"/>
    <property type="project" value="TreeGrafter"/>
</dbReference>
<dbReference type="PANTHER" id="PTHR13102:SF0">
    <property type="entry name" value="NUCLEOLAR PROTEIN 9"/>
    <property type="match status" value="1"/>
</dbReference>
<feature type="repeat" description="Pumilio" evidence="2">
    <location>
        <begin position="345"/>
        <end position="387"/>
    </location>
</feature>